<dbReference type="SUPFAM" id="SSF89963">
    <property type="entry name" value="YajQ-like"/>
    <property type="match status" value="2"/>
</dbReference>
<dbReference type="InterPro" id="IPR007551">
    <property type="entry name" value="YajQ/Smlt4090-like"/>
</dbReference>
<dbReference type="KEGG" id="crz:D1345_08370"/>
<dbReference type="RefSeq" id="WP_019099884.1">
    <property type="nucleotide sequence ID" value="NZ_CP031968.1"/>
</dbReference>
<comment type="similarity">
    <text evidence="2 3">Belongs to the YajQ family.</text>
</comment>
<dbReference type="CDD" id="cd11740">
    <property type="entry name" value="YajQ_like"/>
    <property type="match status" value="1"/>
</dbReference>
<dbReference type="Proteomes" id="UP000259465">
    <property type="component" value="Chromosome"/>
</dbReference>
<dbReference type="GO" id="GO:0000166">
    <property type="term" value="F:nucleotide binding"/>
    <property type="evidence" value="ECO:0007669"/>
    <property type="project" value="UniProtKB-UniRule"/>
</dbReference>
<dbReference type="AlphaFoldDB" id="A0AAD0W7G3"/>
<protein>
    <recommendedName>
        <fullName evidence="3">Nucleotide-binding protein D1345_08370</fullName>
    </recommendedName>
</protein>
<dbReference type="Pfam" id="PF04461">
    <property type="entry name" value="YajQ"/>
    <property type="match status" value="1"/>
</dbReference>
<proteinExistence type="inferred from homology"/>
<evidence type="ECO:0000256" key="3">
    <source>
        <dbReference type="HAMAP-Rule" id="MF_00632"/>
    </source>
</evidence>
<dbReference type="EMBL" id="CP031968">
    <property type="protein sequence ID" value="AXT46194.1"/>
    <property type="molecule type" value="Genomic_DNA"/>
</dbReference>
<dbReference type="PANTHER" id="PTHR30476:SF0">
    <property type="entry name" value="UPF0234 PROTEIN YAJQ"/>
    <property type="match status" value="1"/>
</dbReference>
<evidence type="ECO:0000313" key="5">
    <source>
        <dbReference type="Proteomes" id="UP000259465"/>
    </source>
</evidence>
<dbReference type="NCBIfam" id="NF003819">
    <property type="entry name" value="PRK05412.1"/>
    <property type="match status" value="1"/>
</dbReference>
<evidence type="ECO:0000313" key="4">
    <source>
        <dbReference type="EMBL" id="AXT46194.1"/>
    </source>
</evidence>
<keyword evidence="5" id="KW-1185">Reference proteome</keyword>
<dbReference type="GeneID" id="58559523"/>
<evidence type="ECO:0000256" key="2">
    <source>
        <dbReference type="ARBA" id="ARBA00093450"/>
    </source>
</evidence>
<dbReference type="InterPro" id="IPR035571">
    <property type="entry name" value="UPF0234-like_C"/>
</dbReference>
<dbReference type="Gene3D" id="3.30.70.860">
    <property type="match status" value="1"/>
</dbReference>
<dbReference type="InterPro" id="IPR035570">
    <property type="entry name" value="UPF0234_N"/>
</dbReference>
<dbReference type="HAMAP" id="MF_00632">
    <property type="entry name" value="UPF0234"/>
    <property type="match status" value="1"/>
</dbReference>
<dbReference type="Gene3D" id="3.30.70.990">
    <property type="entry name" value="YajQ-like, domain 2"/>
    <property type="match status" value="1"/>
</dbReference>
<evidence type="ECO:0000256" key="1">
    <source>
        <dbReference type="ARBA" id="ARBA00022741"/>
    </source>
</evidence>
<organism evidence="4 5">
    <name type="scientific">Chromobacterium rhizoryzae</name>
    <dbReference type="NCBI Taxonomy" id="1778675"/>
    <lineage>
        <taxon>Bacteria</taxon>
        <taxon>Pseudomonadati</taxon>
        <taxon>Pseudomonadota</taxon>
        <taxon>Betaproteobacteria</taxon>
        <taxon>Neisseriales</taxon>
        <taxon>Chromobacteriaceae</taxon>
        <taxon>Chromobacterium</taxon>
    </lineage>
</organism>
<name>A0AAD0W7G3_9NEIS</name>
<dbReference type="InterPro" id="IPR036183">
    <property type="entry name" value="YajQ-like_sf"/>
</dbReference>
<accession>A0AAD0W7G3</accession>
<dbReference type="PANTHER" id="PTHR30476">
    <property type="entry name" value="UPF0234 PROTEIN YAJQ"/>
    <property type="match status" value="1"/>
</dbReference>
<gene>
    <name evidence="4" type="ORF">D1345_08370</name>
</gene>
<dbReference type="GO" id="GO:0005829">
    <property type="term" value="C:cytosol"/>
    <property type="evidence" value="ECO:0007669"/>
    <property type="project" value="TreeGrafter"/>
</dbReference>
<reference evidence="4 5" key="1">
    <citation type="submission" date="2018-08" db="EMBL/GenBank/DDBJ databases">
        <title>Complete genome sequence of JP2-74.</title>
        <authorList>
            <person name="Wu L."/>
        </authorList>
    </citation>
    <scope>NUCLEOTIDE SEQUENCE [LARGE SCALE GENOMIC DNA]</scope>
    <source>
        <strain evidence="4 5">JP2-74</strain>
    </source>
</reference>
<keyword evidence="1 3" id="KW-0547">Nucleotide-binding</keyword>
<comment type="function">
    <text evidence="3">Nucleotide-binding protein.</text>
</comment>
<sequence>MPSFDIVSEVNKVEVRNAVEQANKEVSTRYDFKGSDARIETGDKELTLYADAEFQLDQVNDILVNKLSKRGVDVRCMEYGKLEKVSGNKVKKVLTVKEGLESDLAKKIVKLIKDAKLKVQASIQGEAVRVSGAKRDVLQECIALMRKEIADDKENGFPLQFNNFRD</sequence>